<dbReference type="InterPro" id="IPR027995">
    <property type="entry name" value="Galactosyl_T_N"/>
</dbReference>
<dbReference type="PANTHER" id="PTHR19300">
    <property type="entry name" value="BETA-1,4-GALACTOSYLTRANSFERASE"/>
    <property type="match status" value="1"/>
</dbReference>
<evidence type="ECO:0000256" key="7">
    <source>
        <dbReference type="ARBA" id="ARBA00022968"/>
    </source>
</evidence>
<dbReference type="GO" id="GO:0033842">
    <property type="term" value="F:N-acetyl-beta-glucosaminyl-derivative 4-beta-N-acetylgalactosaminyltransferase activity"/>
    <property type="evidence" value="ECO:0007669"/>
    <property type="project" value="TreeGrafter"/>
</dbReference>
<dbReference type="EMBL" id="JAODUO010001024">
    <property type="protein sequence ID" value="KAK2171809.1"/>
    <property type="molecule type" value="Genomic_DNA"/>
</dbReference>
<evidence type="ECO:0000256" key="2">
    <source>
        <dbReference type="ARBA" id="ARBA00004922"/>
    </source>
</evidence>
<dbReference type="Proteomes" id="UP001209878">
    <property type="component" value="Unassembled WGS sequence"/>
</dbReference>
<evidence type="ECO:0000256" key="10">
    <source>
        <dbReference type="ARBA" id="ARBA00023180"/>
    </source>
</evidence>
<evidence type="ECO:0000259" key="13">
    <source>
        <dbReference type="Pfam" id="PF13733"/>
    </source>
</evidence>
<keyword evidence="6" id="KW-0812">Transmembrane</keyword>
<evidence type="ECO:0000256" key="6">
    <source>
        <dbReference type="ARBA" id="ARBA00022692"/>
    </source>
</evidence>
<dbReference type="Pfam" id="PF02709">
    <property type="entry name" value="Glyco_transf_7C"/>
    <property type="match status" value="1"/>
</dbReference>
<gene>
    <name evidence="14" type="ORF">NP493_1025g01039</name>
</gene>
<reference evidence="14" key="1">
    <citation type="journal article" date="2023" name="Mol. Biol. Evol.">
        <title>Third-Generation Sequencing Reveals the Adaptive Role of the Epigenome in Three Deep-Sea Polychaetes.</title>
        <authorList>
            <person name="Perez M."/>
            <person name="Aroh O."/>
            <person name="Sun Y."/>
            <person name="Lan Y."/>
            <person name="Juniper S.K."/>
            <person name="Young C.R."/>
            <person name="Angers B."/>
            <person name="Qian P.Y."/>
        </authorList>
    </citation>
    <scope>NUCLEOTIDE SEQUENCE</scope>
    <source>
        <strain evidence="14">R07B-5</strain>
    </source>
</reference>
<dbReference type="GO" id="GO:0006688">
    <property type="term" value="P:glycosphingolipid biosynthetic process"/>
    <property type="evidence" value="ECO:0007669"/>
    <property type="project" value="TreeGrafter"/>
</dbReference>
<evidence type="ECO:0000259" key="12">
    <source>
        <dbReference type="Pfam" id="PF02709"/>
    </source>
</evidence>
<comment type="subcellular location">
    <subcellularLocation>
        <location evidence="1">Membrane</location>
        <topology evidence="1">Single-pass type II membrane protein</topology>
    </subcellularLocation>
</comment>
<feature type="domain" description="Galactosyltransferase N-terminal" evidence="13">
    <location>
        <begin position="65"/>
        <end position="190"/>
    </location>
</feature>
<comment type="caution">
    <text evidence="14">The sequence shown here is derived from an EMBL/GenBank/DDBJ whole genome shotgun (WGS) entry which is preliminary data.</text>
</comment>
<evidence type="ECO:0000256" key="4">
    <source>
        <dbReference type="ARBA" id="ARBA00022676"/>
    </source>
</evidence>
<dbReference type="InterPro" id="IPR027791">
    <property type="entry name" value="Galactosyl_T_C"/>
</dbReference>
<feature type="domain" description="Galactosyltransferase C-terminal" evidence="12">
    <location>
        <begin position="194"/>
        <end position="270"/>
    </location>
</feature>
<dbReference type="GO" id="GO:0016020">
    <property type="term" value="C:membrane"/>
    <property type="evidence" value="ECO:0007669"/>
    <property type="project" value="UniProtKB-SubCell"/>
</dbReference>
<proteinExistence type="inferred from homology"/>
<dbReference type="GO" id="GO:0005794">
    <property type="term" value="C:Golgi apparatus"/>
    <property type="evidence" value="ECO:0007669"/>
    <property type="project" value="TreeGrafter"/>
</dbReference>
<evidence type="ECO:0000313" key="15">
    <source>
        <dbReference type="Proteomes" id="UP001209878"/>
    </source>
</evidence>
<keyword evidence="8" id="KW-1133">Transmembrane helix</keyword>
<accession>A0AAD9KIG0</accession>
<dbReference type="PANTHER" id="PTHR19300:SF57">
    <property type="entry name" value="BETA-1,4-N-ACETYLGALACTOSAMINYLTRANSFERASE"/>
    <property type="match status" value="1"/>
</dbReference>
<sequence>MGLRRMCLKRRNLLHLATAVYILLVVYSLTNGNGRCRYEMQTIFADPMFTDYVEGGKCRVDISNLGLVDIDLYEEANITDVETANEHVAIGGKWKPHDCRSWQKVAILVPYRNRWQHLVLLLKRLHTLLQKQKITYQIFVIEQEGDEKFNRGRLLNIGVKESLKEDNFDCFIFHDVDLLPENDKNIYYCDNQARHLASAIDEMRYHVMYYNYAGGVIAVNHENIFRVNGYSNVYWGWGNEDDDFSARTIETGLLLTRPPQYIGRYKMVRHPKQWRADNGQDLFLTWRSRWRTDGLSSLDHTLYKVVSKEQKALFTQVTVDIGKPPPHPPIDARMPRESWIWCVFYQILKFCLKN</sequence>
<keyword evidence="15" id="KW-1185">Reference proteome</keyword>
<dbReference type="GO" id="GO:0008378">
    <property type="term" value="F:galactosyltransferase activity"/>
    <property type="evidence" value="ECO:0007669"/>
    <property type="project" value="TreeGrafter"/>
</dbReference>
<keyword evidence="10 11" id="KW-0325">Glycoprotein</keyword>
<evidence type="ECO:0000256" key="11">
    <source>
        <dbReference type="RuleBase" id="RU368121"/>
    </source>
</evidence>
<dbReference type="Gene3D" id="3.90.550.10">
    <property type="entry name" value="Spore Coat Polysaccharide Biosynthesis Protein SpsA, Chain A"/>
    <property type="match status" value="1"/>
</dbReference>
<dbReference type="Pfam" id="PF13733">
    <property type="entry name" value="Glyco_transf_7N"/>
    <property type="match status" value="1"/>
</dbReference>
<evidence type="ECO:0000256" key="1">
    <source>
        <dbReference type="ARBA" id="ARBA00004606"/>
    </source>
</evidence>
<comment type="pathway">
    <text evidence="2 11">Protein modification; protein glycosylation.</text>
</comment>
<keyword evidence="4 11" id="KW-0328">Glycosyltransferase</keyword>
<name>A0AAD9KIG0_RIDPI</name>
<evidence type="ECO:0000256" key="8">
    <source>
        <dbReference type="ARBA" id="ARBA00022989"/>
    </source>
</evidence>
<dbReference type="InterPro" id="IPR029044">
    <property type="entry name" value="Nucleotide-diphossugar_trans"/>
</dbReference>
<dbReference type="PRINTS" id="PR02050">
    <property type="entry name" value="B14GALTRFASE"/>
</dbReference>
<keyword evidence="9" id="KW-0472">Membrane</keyword>
<evidence type="ECO:0000256" key="5">
    <source>
        <dbReference type="ARBA" id="ARBA00022679"/>
    </source>
</evidence>
<comment type="function">
    <text evidence="11">Catalyses the transfer of galactose onto proteins or lipids.</text>
</comment>
<comment type="similarity">
    <text evidence="3 11">Belongs to the glycosyltransferase 7 family.</text>
</comment>
<dbReference type="GO" id="GO:0005975">
    <property type="term" value="P:carbohydrate metabolic process"/>
    <property type="evidence" value="ECO:0007669"/>
    <property type="project" value="InterPro"/>
</dbReference>
<evidence type="ECO:0000256" key="9">
    <source>
        <dbReference type="ARBA" id="ARBA00023136"/>
    </source>
</evidence>
<keyword evidence="7 11" id="KW-0735">Signal-anchor</keyword>
<evidence type="ECO:0000313" key="14">
    <source>
        <dbReference type="EMBL" id="KAK2171809.1"/>
    </source>
</evidence>
<evidence type="ECO:0000256" key="3">
    <source>
        <dbReference type="ARBA" id="ARBA00005735"/>
    </source>
</evidence>
<organism evidence="14 15">
    <name type="scientific">Ridgeia piscesae</name>
    <name type="common">Tubeworm</name>
    <dbReference type="NCBI Taxonomy" id="27915"/>
    <lineage>
        <taxon>Eukaryota</taxon>
        <taxon>Metazoa</taxon>
        <taxon>Spiralia</taxon>
        <taxon>Lophotrochozoa</taxon>
        <taxon>Annelida</taxon>
        <taxon>Polychaeta</taxon>
        <taxon>Sedentaria</taxon>
        <taxon>Canalipalpata</taxon>
        <taxon>Sabellida</taxon>
        <taxon>Siboglinidae</taxon>
        <taxon>Ridgeia</taxon>
    </lineage>
</organism>
<dbReference type="EC" id="2.4.1.-" evidence="11"/>
<dbReference type="InterPro" id="IPR003859">
    <property type="entry name" value="Galactosyl_T"/>
</dbReference>
<protein>
    <recommendedName>
        <fullName evidence="11">Beta-1,4-galactosyltransferase</fullName>
        <ecNumber evidence="11">2.4.1.-</ecNumber>
    </recommendedName>
</protein>
<dbReference type="AlphaFoldDB" id="A0AAD9KIG0"/>
<dbReference type="SUPFAM" id="SSF53448">
    <property type="entry name" value="Nucleotide-diphospho-sugar transferases"/>
    <property type="match status" value="1"/>
</dbReference>
<keyword evidence="5 11" id="KW-0808">Transferase</keyword>